<dbReference type="GO" id="GO:0009098">
    <property type="term" value="P:L-leucine biosynthetic process"/>
    <property type="evidence" value="ECO:0007669"/>
    <property type="project" value="UniProtKB-UniPathway"/>
</dbReference>
<protein>
    <recommendedName>
        <fullName evidence="8">Branched-chain-amino-acid aminotransferase</fullName>
        <ecNumber evidence="7">2.6.1.42</ecNumber>
    </recommendedName>
</protein>
<keyword evidence="11 18" id="KW-0808">Transferase</keyword>
<keyword evidence="9 18" id="KW-0032">Aminotransferase</keyword>
<dbReference type="UniPathway" id="UPA00049">
    <property type="reaction ID" value="UER00062"/>
</dbReference>
<reference evidence="18 19" key="1">
    <citation type="submission" date="2018-11" db="EMBL/GenBank/DDBJ databases">
        <title>Genomes From Bacteria Associated with the Canine Oral Cavity: a Test Case for Automated Genome-Based Taxonomic Assignment.</title>
        <authorList>
            <person name="Coil D.A."/>
            <person name="Jospin G."/>
            <person name="Darling A.E."/>
            <person name="Wallis C."/>
            <person name="Davis I.J."/>
            <person name="Harris S."/>
            <person name="Eisen J.A."/>
            <person name="Holcombe L.J."/>
            <person name="O'Flynn C."/>
        </authorList>
    </citation>
    <scope>NUCLEOTIDE SEQUENCE [LARGE SCALE GENOMIC DNA]</scope>
    <source>
        <strain evidence="18 19">OH1426_COT-023</strain>
    </source>
</reference>
<dbReference type="EMBL" id="RQYN01000028">
    <property type="protein sequence ID" value="RRD74317.1"/>
    <property type="molecule type" value="Genomic_DNA"/>
</dbReference>
<dbReference type="GO" id="GO:0052655">
    <property type="term" value="F:L-valine-2-oxoglutarate transaminase activity"/>
    <property type="evidence" value="ECO:0007669"/>
    <property type="project" value="RHEA"/>
</dbReference>
<dbReference type="GO" id="GO:0009099">
    <property type="term" value="P:L-valine biosynthetic process"/>
    <property type="evidence" value="ECO:0007669"/>
    <property type="project" value="UniProtKB-UniPathway"/>
</dbReference>
<evidence type="ECO:0000256" key="10">
    <source>
        <dbReference type="ARBA" id="ARBA00022605"/>
    </source>
</evidence>
<gene>
    <name evidence="18" type="ORF">EII41_08185</name>
</gene>
<evidence type="ECO:0000256" key="9">
    <source>
        <dbReference type="ARBA" id="ARBA00022576"/>
    </source>
</evidence>
<keyword evidence="13" id="KW-0100">Branched-chain amino acid biosynthesis</keyword>
<comment type="catalytic activity">
    <reaction evidence="16">
        <text>L-leucine + 2-oxoglutarate = 4-methyl-2-oxopentanoate + L-glutamate</text>
        <dbReference type="Rhea" id="RHEA:18321"/>
        <dbReference type="ChEBI" id="CHEBI:16810"/>
        <dbReference type="ChEBI" id="CHEBI:17865"/>
        <dbReference type="ChEBI" id="CHEBI:29985"/>
        <dbReference type="ChEBI" id="CHEBI:57427"/>
        <dbReference type="EC" id="2.6.1.42"/>
    </reaction>
</comment>
<dbReference type="FunFam" id="3.30.470.10:FF:000004">
    <property type="entry name" value="Branched-chain-amino-acid aminotransferase"/>
    <property type="match status" value="1"/>
</dbReference>
<dbReference type="Pfam" id="PF01063">
    <property type="entry name" value="Aminotran_4"/>
    <property type="match status" value="1"/>
</dbReference>
<feature type="modified residue" description="N6-(pyridoxal phosphate)lysine" evidence="17">
    <location>
        <position position="183"/>
    </location>
</feature>
<comment type="cofactor">
    <cofactor evidence="1">
        <name>pyridoxal 5'-phosphate</name>
        <dbReference type="ChEBI" id="CHEBI:597326"/>
    </cofactor>
</comment>
<dbReference type="GO" id="GO:0052656">
    <property type="term" value="F:L-isoleucine-2-oxoglutarate transaminase activity"/>
    <property type="evidence" value="ECO:0007669"/>
    <property type="project" value="RHEA"/>
</dbReference>
<comment type="pathway">
    <text evidence="4">Amino-acid biosynthesis; L-valine biosynthesis; L-valine from pyruvate: step 4/4.</text>
</comment>
<dbReference type="EC" id="2.6.1.42" evidence="7"/>
<evidence type="ECO:0000256" key="5">
    <source>
        <dbReference type="ARBA" id="ARBA00005072"/>
    </source>
</evidence>
<comment type="caution">
    <text evidence="18">The sequence shown here is derived from an EMBL/GenBank/DDBJ whole genome shotgun (WGS) entry which is preliminary data.</text>
</comment>
<comment type="catalytic activity">
    <reaction evidence="15">
        <text>L-isoleucine + 2-oxoglutarate = (S)-3-methyl-2-oxopentanoate + L-glutamate</text>
        <dbReference type="Rhea" id="RHEA:24801"/>
        <dbReference type="ChEBI" id="CHEBI:16810"/>
        <dbReference type="ChEBI" id="CHEBI:29985"/>
        <dbReference type="ChEBI" id="CHEBI:35146"/>
        <dbReference type="ChEBI" id="CHEBI:58045"/>
        <dbReference type="EC" id="2.6.1.42"/>
    </reaction>
</comment>
<evidence type="ECO:0000256" key="17">
    <source>
        <dbReference type="PIRSR" id="PIRSR006468-1"/>
    </source>
</evidence>
<evidence type="ECO:0000256" key="13">
    <source>
        <dbReference type="ARBA" id="ARBA00023304"/>
    </source>
</evidence>
<evidence type="ECO:0000256" key="12">
    <source>
        <dbReference type="ARBA" id="ARBA00022898"/>
    </source>
</evidence>
<evidence type="ECO:0000256" key="16">
    <source>
        <dbReference type="ARBA" id="ARBA00049229"/>
    </source>
</evidence>
<dbReference type="Gene3D" id="3.30.470.10">
    <property type="match status" value="1"/>
</dbReference>
<dbReference type="Proteomes" id="UP000279860">
    <property type="component" value="Unassembled WGS sequence"/>
</dbReference>
<evidence type="ECO:0000256" key="15">
    <source>
        <dbReference type="ARBA" id="ARBA00048798"/>
    </source>
</evidence>
<evidence type="ECO:0000256" key="11">
    <source>
        <dbReference type="ARBA" id="ARBA00022679"/>
    </source>
</evidence>
<comment type="pathway">
    <text evidence="5">Amino-acid biosynthesis; L-leucine biosynthesis; L-leucine from 3-methyl-2-oxobutanoate: step 4/4.</text>
</comment>
<sequence length="339" mass="37847">MENINWSEIPFGYMKTDYNVRCCYRDGKWGEIEISSSEMVNIHMAATCLHYGQEAFEGLKAFRGKDGKIRVFRMDENAKRLQSSSRAILMPELPVEKFEEAVRKVVLLNQRFIPPYESGSSLYLRPLLIGTGAQVGVKPAVEYLFLIFVTPVGPYFKNGFQPSKVCIMRGYDRAAPHGTGMVKVGGNYAASLLAGEKARQGGYAAVLYLDPKEKKYIDECGPANFFGIRGNTYITPASESILPSITNKSLMQLAEQMGMTVERRPVPFEEIATFDEAAECGTAAVIAPISQIDDLDENKQYVIAKDGKVGPVCTRLYHKLRAIQYGDEPDEYGWVKVIE</sequence>
<dbReference type="Gene3D" id="3.20.10.10">
    <property type="entry name" value="D-amino Acid Aminotransferase, subunit A, domain 2"/>
    <property type="match status" value="1"/>
</dbReference>
<dbReference type="InterPro" id="IPR043131">
    <property type="entry name" value="BCAT-like_N"/>
</dbReference>
<proteinExistence type="inferred from homology"/>
<evidence type="ECO:0000256" key="7">
    <source>
        <dbReference type="ARBA" id="ARBA00013053"/>
    </source>
</evidence>
<evidence type="ECO:0000313" key="18">
    <source>
        <dbReference type="EMBL" id="RRD74317.1"/>
    </source>
</evidence>
<dbReference type="GO" id="GO:0052654">
    <property type="term" value="F:L-leucine-2-oxoglutarate transaminase activity"/>
    <property type="evidence" value="ECO:0007669"/>
    <property type="project" value="RHEA"/>
</dbReference>
<dbReference type="RefSeq" id="WP_124790190.1">
    <property type="nucleotide sequence ID" value="NZ_RQYN01000028.1"/>
</dbReference>
<dbReference type="NCBIfam" id="NF009897">
    <property type="entry name" value="PRK13357.1"/>
    <property type="match status" value="1"/>
</dbReference>
<dbReference type="CDD" id="cd01557">
    <property type="entry name" value="BCAT_beta_family"/>
    <property type="match status" value="1"/>
</dbReference>
<comment type="similarity">
    <text evidence="6">Belongs to the class-IV pyridoxal-phosphate-dependent aminotransferase family.</text>
</comment>
<dbReference type="NCBIfam" id="TIGR01123">
    <property type="entry name" value="ilvE_II"/>
    <property type="match status" value="1"/>
</dbReference>
<dbReference type="GO" id="GO:0009097">
    <property type="term" value="P:isoleucine biosynthetic process"/>
    <property type="evidence" value="ECO:0007669"/>
    <property type="project" value="UniProtKB-UniPathway"/>
</dbReference>
<dbReference type="FunFam" id="3.20.10.10:FF:000006">
    <property type="entry name" value="Branched-chain amino acid aminotransferase"/>
    <property type="match status" value="1"/>
</dbReference>
<dbReference type="UniPathway" id="UPA00047">
    <property type="reaction ID" value="UER00058"/>
</dbReference>
<evidence type="ECO:0000313" key="19">
    <source>
        <dbReference type="Proteomes" id="UP000279860"/>
    </source>
</evidence>
<evidence type="ECO:0000256" key="1">
    <source>
        <dbReference type="ARBA" id="ARBA00001933"/>
    </source>
</evidence>
<dbReference type="InterPro" id="IPR043132">
    <property type="entry name" value="BCAT-like_C"/>
</dbReference>
<dbReference type="AlphaFoldDB" id="A0A3P1YUL5"/>
<dbReference type="InterPro" id="IPR036038">
    <property type="entry name" value="Aminotransferase-like"/>
</dbReference>
<comment type="pathway">
    <text evidence="3">Amino-acid biosynthesis; L-isoleucine biosynthesis; L-isoleucine from 2-oxobutanoate: step 4/4.</text>
</comment>
<keyword evidence="10" id="KW-0028">Amino-acid biosynthesis</keyword>
<accession>A0A3P1YUL5</accession>
<dbReference type="UniPathway" id="UPA00048">
    <property type="reaction ID" value="UER00073"/>
</dbReference>
<dbReference type="PANTHER" id="PTHR42825">
    <property type="entry name" value="AMINO ACID AMINOTRANSFERASE"/>
    <property type="match status" value="1"/>
</dbReference>
<evidence type="ECO:0000256" key="3">
    <source>
        <dbReference type="ARBA" id="ARBA00004824"/>
    </source>
</evidence>
<dbReference type="InterPro" id="IPR005786">
    <property type="entry name" value="B_amino_transII"/>
</dbReference>
<comment type="function">
    <text evidence="2">Acts on leucine, isoleucine and valine.</text>
</comment>
<evidence type="ECO:0000256" key="14">
    <source>
        <dbReference type="ARBA" id="ARBA00048212"/>
    </source>
</evidence>
<dbReference type="PIRSF" id="PIRSF006468">
    <property type="entry name" value="BCAT1"/>
    <property type="match status" value="1"/>
</dbReference>
<evidence type="ECO:0000256" key="6">
    <source>
        <dbReference type="ARBA" id="ARBA00009320"/>
    </source>
</evidence>
<evidence type="ECO:0000256" key="2">
    <source>
        <dbReference type="ARBA" id="ARBA00003109"/>
    </source>
</evidence>
<organism evidence="18 19">
    <name type="scientific">Tannerella forsythia</name>
    <name type="common">Bacteroides forsythus</name>
    <dbReference type="NCBI Taxonomy" id="28112"/>
    <lineage>
        <taxon>Bacteria</taxon>
        <taxon>Pseudomonadati</taxon>
        <taxon>Bacteroidota</taxon>
        <taxon>Bacteroidia</taxon>
        <taxon>Bacteroidales</taxon>
        <taxon>Tannerellaceae</taxon>
        <taxon>Tannerella</taxon>
    </lineage>
</organism>
<comment type="catalytic activity">
    <reaction evidence="14">
        <text>L-valine + 2-oxoglutarate = 3-methyl-2-oxobutanoate + L-glutamate</text>
        <dbReference type="Rhea" id="RHEA:24813"/>
        <dbReference type="ChEBI" id="CHEBI:11851"/>
        <dbReference type="ChEBI" id="CHEBI:16810"/>
        <dbReference type="ChEBI" id="CHEBI:29985"/>
        <dbReference type="ChEBI" id="CHEBI:57762"/>
        <dbReference type="EC" id="2.6.1.42"/>
    </reaction>
</comment>
<dbReference type="InterPro" id="IPR033939">
    <property type="entry name" value="BCAT_family"/>
</dbReference>
<dbReference type="InterPro" id="IPR001544">
    <property type="entry name" value="Aminotrans_IV"/>
</dbReference>
<evidence type="ECO:0000256" key="4">
    <source>
        <dbReference type="ARBA" id="ARBA00004931"/>
    </source>
</evidence>
<dbReference type="SUPFAM" id="SSF56752">
    <property type="entry name" value="D-aminoacid aminotransferase-like PLP-dependent enzymes"/>
    <property type="match status" value="1"/>
</dbReference>
<name>A0A3P1YUL5_TANFO</name>
<evidence type="ECO:0000256" key="8">
    <source>
        <dbReference type="ARBA" id="ARBA00018179"/>
    </source>
</evidence>
<dbReference type="PANTHER" id="PTHR42825:SF2">
    <property type="entry name" value="BRANCHED-CHAIN-AMINO-ACID AMINOTRANSFERASE 3, CHLOROPLASTIC-RELATED"/>
    <property type="match status" value="1"/>
</dbReference>
<keyword evidence="12" id="KW-0663">Pyridoxal phosphate</keyword>